<name>A0A520S4H0_9GAMM</name>
<feature type="signal peptide" evidence="3">
    <location>
        <begin position="1"/>
        <end position="25"/>
    </location>
</feature>
<feature type="compositionally biased region" description="Low complexity" evidence="2">
    <location>
        <begin position="53"/>
        <end position="75"/>
    </location>
</feature>
<proteinExistence type="predicted"/>
<evidence type="ECO:0000313" key="4">
    <source>
        <dbReference type="EMBL" id="RZO77299.1"/>
    </source>
</evidence>
<feature type="region of interest" description="Disordered" evidence="2">
    <location>
        <begin position="19"/>
        <end position="123"/>
    </location>
</feature>
<sequence>MNNRCLTALKIIALMLLTSCGSRPPQPPPPPMPAPSSPSSPSSPSIPSPSSMPEPSAAPSEPINPSSRPGSSSENSDGKEVQEQIGKNLQERGAQVKQASKNLGDRNTDPLIPDGDSNPSIYNTMNDEEVTLTTEPTLASESQSTSGGSHEPLPDEIWDAQDTLEVAGVALQTAGLMVETAVNDDELAEAEIELSTARVAIIIAEENLADLKETLQNKNLNSGDAEAAISATEIALKEANLAIVLASEIFEVELPSSVATPEEPIFSDDNSGSDTDGRISELDKELEESLVTFDDTIDVVKRTLSDKTPAPLQASVSSSPNNSTEDIRGSEDSVVSEEPGESSDAGAGTSSKEAKAAGGSNILDAKTSEDIPDSQGDDIVAKQLREAAIAEKNPDIKEKLWEEYRRYKTSI</sequence>
<comment type="caution">
    <text evidence="4">The sequence shown here is derived from an EMBL/GenBank/DDBJ whole genome shotgun (WGS) entry which is preliminary data.</text>
</comment>
<feature type="compositionally biased region" description="Pro residues" evidence="2">
    <location>
        <begin position="24"/>
        <end position="38"/>
    </location>
</feature>
<feature type="region of interest" description="Disordered" evidence="2">
    <location>
        <begin position="135"/>
        <end position="154"/>
    </location>
</feature>
<keyword evidence="1" id="KW-0175">Coiled coil</keyword>
<evidence type="ECO:0000256" key="2">
    <source>
        <dbReference type="SAM" id="MobiDB-lite"/>
    </source>
</evidence>
<feature type="compositionally biased region" description="Polar residues" evidence="2">
    <location>
        <begin position="135"/>
        <end position="148"/>
    </location>
</feature>
<keyword evidence="3" id="KW-0732">Signal</keyword>
<evidence type="ECO:0008006" key="6">
    <source>
        <dbReference type="Google" id="ProtNLM"/>
    </source>
</evidence>
<dbReference type="Proteomes" id="UP000316199">
    <property type="component" value="Unassembled WGS sequence"/>
</dbReference>
<dbReference type="EMBL" id="SHAG01000003">
    <property type="protein sequence ID" value="RZO77299.1"/>
    <property type="molecule type" value="Genomic_DNA"/>
</dbReference>
<evidence type="ECO:0000256" key="1">
    <source>
        <dbReference type="SAM" id="Coils"/>
    </source>
</evidence>
<evidence type="ECO:0000313" key="5">
    <source>
        <dbReference type="Proteomes" id="UP000316199"/>
    </source>
</evidence>
<accession>A0A520S4H0</accession>
<reference evidence="4 5" key="1">
    <citation type="submission" date="2019-02" db="EMBL/GenBank/DDBJ databases">
        <title>Prokaryotic population dynamics and viral predation in marine succession experiment using metagenomics: the confinement effect.</title>
        <authorList>
            <person name="Haro-Moreno J.M."/>
            <person name="Rodriguez-Valera F."/>
            <person name="Lopez-Perez M."/>
        </authorList>
    </citation>
    <scope>NUCLEOTIDE SEQUENCE [LARGE SCALE GENOMIC DNA]</scope>
    <source>
        <strain evidence="4">MED-G157</strain>
    </source>
</reference>
<evidence type="ECO:0000256" key="3">
    <source>
        <dbReference type="SAM" id="SignalP"/>
    </source>
</evidence>
<feature type="coiled-coil region" evidence="1">
    <location>
        <begin position="187"/>
        <end position="228"/>
    </location>
</feature>
<feature type="compositionally biased region" description="Polar residues" evidence="2">
    <location>
        <begin position="314"/>
        <end position="324"/>
    </location>
</feature>
<protein>
    <recommendedName>
        <fullName evidence="6">DUF4398 domain-containing protein</fullName>
    </recommendedName>
</protein>
<feature type="region of interest" description="Disordered" evidence="2">
    <location>
        <begin position="308"/>
        <end position="378"/>
    </location>
</feature>
<feature type="chain" id="PRO_5022233648" description="DUF4398 domain-containing protein" evidence="3">
    <location>
        <begin position="26"/>
        <end position="411"/>
    </location>
</feature>
<gene>
    <name evidence="4" type="ORF">EVA68_01545</name>
</gene>
<dbReference type="AlphaFoldDB" id="A0A520S4H0"/>
<organism evidence="4 5">
    <name type="scientific">OM182 bacterium</name>
    <dbReference type="NCBI Taxonomy" id="2510334"/>
    <lineage>
        <taxon>Bacteria</taxon>
        <taxon>Pseudomonadati</taxon>
        <taxon>Pseudomonadota</taxon>
        <taxon>Gammaproteobacteria</taxon>
        <taxon>OMG group</taxon>
        <taxon>OM182 clade</taxon>
    </lineage>
</organism>